<evidence type="ECO:0000256" key="1">
    <source>
        <dbReference type="SAM" id="MobiDB-lite"/>
    </source>
</evidence>
<accession>A0ABP6ESY7</accession>
<feature type="compositionally biased region" description="Pro residues" evidence="1">
    <location>
        <begin position="30"/>
        <end position="51"/>
    </location>
</feature>
<gene>
    <name evidence="3" type="ORF">GCM10009864_48660</name>
</gene>
<proteinExistence type="predicted"/>
<evidence type="ECO:0000313" key="3">
    <source>
        <dbReference type="EMBL" id="GAA2672431.1"/>
    </source>
</evidence>
<keyword evidence="4" id="KW-1185">Reference proteome</keyword>
<dbReference type="RefSeq" id="WP_344579519.1">
    <property type="nucleotide sequence ID" value="NZ_BAAARK010000016.1"/>
</dbReference>
<evidence type="ECO:0000256" key="2">
    <source>
        <dbReference type="SAM" id="Phobius"/>
    </source>
</evidence>
<evidence type="ECO:0008006" key="5">
    <source>
        <dbReference type="Google" id="ProtNLM"/>
    </source>
</evidence>
<feature type="transmembrane region" description="Helical" evidence="2">
    <location>
        <begin position="163"/>
        <end position="186"/>
    </location>
</feature>
<comment type="caution">
    <text evidence="3">The sequence shown here is derived from an EMBL/GenBank/DDBJ whole genome shotgun (WGS) entry which is preliminary data.</text>
</comment>
<dbReference type="EMBL" id="BAAARK010000016">
    <property type="protein sequence ID" value="GAA2672431.1"/>
    <property type="molecule type" value="Genomic_DNA"/>
</dbReference>
<dbReference type="Proteomes" id="UP001500994">
    <property type="component" value="Unassembled WGS sequence"/>
</dbReference>
<name>A0ABP6ESY7_9ACTN</name>
<keyword evidence="2" id="KW-1133">Transmembrane helix</keyword>
<organism evidence="3 4">
    <name type="scientific">Streptomyces lunalinharesii</name>
    <dbReference type="NCBI Taxonomy" id="333384"/>
    <lineage>
        <taxon>Bacteria</taxon>
        <taxon>Bacillati</taxon>
        <taxon>Actinomycetota</taxon>
        <taxon>Actinomycetes</taxon>
        <taxon>Kitasatosporales</taxon>
        <taxon>Streptomycetaceae</taxon>
        <taxon>Streptomyces</taxon>
    </lineage>
</organism>
<keyword evidence="2" id="KW-0812">Transmembrane</keyword>
<feature type="region of interest" description="Disordered" evidence="1">
    <location>
        <begin position="1"/>
        <end position="51"/>
    </location>
</feature>
<evidence type="ECO:0000313" key="4">
    <source>
        <dbReference type="Proteomes" id="UP001500994"/>
    </source>
</evidence>
<keyword evidence="2" id="KW-0472">Membrane</keyword>
<sequence>MATPPPPYGSAPHAWAPPPGGQAHHQAPYPNGPYAPPQPPPGYAVPQPYGPYPPQPGTPACGVCGAGPAAPAVVRGHQGIIVLMRFLSRRGTFCRDCGLATVREMSARTLWQGWWGPMSLFITPVTLLMNLGPAARFRGLTAPTGGFRPALDPGKPLLRRPEALLFLVPMLLVALALPALFVIGLLSDGARSSSGPGFDTAPTLAVGACVRNDGDWHEQDLQVTECGAPDAQYRVTRRLERAGTSCARGELYADLRYGPGGTTVSCLEPLR</sequence>
<reference evidence="4" key="1">
    <citation type="journal article" date="2019" name="Int. J. Syst. Evol. Microbiol.">
        <title>The Global Catalogue of Microorganisms (GCM) 10K type strain sequencing project: providing services to taxonomists for standard genome sequencing and annotation.</title>
        <authorList>
            <consortium name="The Broad Institute Genomics Platform"/>
            <consortium name="The Broad Institute Genome Sequencing Center for Infectious Disease"/>
            <person name="Wu L."/>
            <person name="Ma J."/>
        </authorList>
    </citation>
    <scope>NUCLEOTIDE SEQUENCE [LARGE SCALE GENOMIC DNA]</scope>
    <source>
        <strain evidence="4">JCM 16374</strain>
    </source>
</reference>
<feature type="compositionally biased region" description="Pro residues" evidence="1">
    <location>
        <begin position="1"/>
        <end position="20"/>
    </location>
</feature>
<protein>
    <recommendedName>
        <fullName evidence="5">Toxin-antitoxin system, toxin component</fullName>
    </recommendedName>
</protein>